<dbReference type="GO" id="GO:0006633">
    <property type="term" value="P:fatty acid biosynthetic process"/>
    <property type="evidence" value="ECO:0007669"/>
    <property type="project" value="TreeGrafter"/>
</dbReference>
<evidence type="ECO:0000313" key="2">
    <source>
        <dbReference type="EMBL" id="KAJ5387162.1"/>
    </source>
</evidence>
<gene>
    <name evidence="2" type="ORF">N7509_009703</name>
</gene>
<dbReference type="AlphaFoldDB" id="A0A9W9VPY1"/>
<dbReference type="Gene3D" id="3.90.226.10">
    <property type="entry name" value="2-enoyl-CoA Hydratase, Chain A, domain 1"/>
    <property type="match status" value="1"/>
</dbReference>
<dbReference type="PANTHER" id="PTHR45728">
    <property type="entry name" value="ACETYL-COA CARBOXYLASE, ISOFORM A"/>
    <property type="match status" value="1"/>
</dbReference>
<protein>
    <submittedName>
        <fullName evidence="2">Acetyl-CoA carboxylase</fullName>
    </submittedName>
</protein>
<dbReference type="GeneID" id="81373320"/>
<name>A0A9W9VPY1_9EURO</name>
<feature type="domain" description="Acetyl-coenzyme A carboxylase carboxyl transferase subunit beta" evidence="1">
    <location>
        <begin position="2"/>
        <end position="56"/>
    </location>
</feature>
<dbReference type="GO" id="GO:0005739">
    <property type="term" value="C:mitochondrion"/>
    <property type="evidence" value="ECO:0007669"/>
    <property type="project" value="TreeGrafter"/>
</dbReference>
<dbReference type="InterPro" id="IPR029045">
    <property type="entry name" value="ClpP/crotonase-like_dom_sf"/>
</dbReference>
<dbReference type="OrthoDB" id="5408443at2759"/>
<dbReference type="GO" id="GO:0003989">
    <property type="term" value="F:acetyl-CoA carboxylase activity"/>
    <property type="evidence" value="ECO:0007669"/>
    <property type="project" value="InterPro"/>
</dbReference>
<dbReference type="SUPFAM" id="SSF52096">
    <property type="entry name" value="ClpP/crotonase"/>
    <property type="match status" value="1"/>
</dbReference>
<proteinExistence type="predicted"/>
<organism evidence="2 3">
    <name type="scientific">Penicillium cosmopolitanum</name>
    <dbReference type="NCBI Taxonomy" id="1131564"/>
    <lineage>
        <taxon>Eukaryota</taxon>
        <taxon>Fungi</taxon>
        <taxon>Dikarya</taxon>
        <taxon>Ascomycota</taxon>
        <taxon>Pezizomycotina</taxon>
        <taxon>Eurotiomycetes</taxon>
        <taxon>Eurotiomycetidae</taxon>
        <taxon>Eurotiales</taxon>
        <taxon>Aspergillaceae</taxon>
        <taxon>Penicillium</taxon>
    </lineage>
</organism>
<reference evidence="2" key="1">
    <citation type="submission" date="2022-12" db="EMBL/GenBank/DDBJ databases">
        <authorList>
            <person name="Petersen C."/>
        </authorList>
    </citation>
    <scope>NUCLEOTIDE SEQUENCE</scope>
    <source>
        <strain evidence="2">IBT 29677</strain>
    </source>
</reference>
<comment type="caution">
    <text evidence="2">The sequence shown here is derived from an EMBL/GenBank/DDBJ whole genome shotgun (WGS) entry which is preliminary data.</text>
</comment>
<dbReference type="Pfam" id="PF01039">
    <property type="entry name" value="Carboxyl_trans"/>
    <property type="match status" value="1"/>
</dbReference>
<keyword evidence="3" id="KW-1185">Reference proteome</keyword>
<dbReference type="InterPro" id="IPR034733">
    <property type="entry name" value="AcCoA_carboxyl_beta"/>
</dbReference>
<dbReference type="RefSeq" id="XP_056484960.1">
    <property type="nucleotide sequence ID" value="XM_056634340.1"/>
</dbReference>
<dbReference type="EMBL" id="JAPZBU010000009">
    <property type="protein sequence ID" value="KAJ5387162.1"/>
    <property type="molecule type" value="Genomic_DNA"/>
</dbReference>
<accession>A0A9W9VPY1</accession>
<reference evidence="2" key="2">
    <citation type="journal article" date="2023" name="IMA Fungus">
        <title>Comparative genomic study of the Penicillium genus elucidates a diverse pangenome and 15 lateral gene transfer events.</title>
        <authorList>
            <person name="Petersen C."/>
            <person name="Sorensen T."/>
            <person name="Nielsen M.R."/>
            <person name="Sondergaard T.E."/>
            <person name="Sorensen J.L."/>
            <person name="Fitzpatrick D.A."/>
            <person name="Frisvad J.C."/>
            <person name="Nielsen K.L."/>
        </authorList>
    </citation>
    <scope>NUCLEOTIDE SEQUENCE</scope>
    <source>
        <strain evidence="2">IBT 29677</strain>
    </source>
</reference>
<dbReference type="PANTHER" id="PTHR45728:SF3">
    <property type="entry name" value="ACETYL-COA CARBOXYLASE"/>
    <property type="match status" value="1"/>
</dbReference>
<dbReference type="InterPro" id="IPR049076">
    <property type="entry name" value="ACCA"/>
</dbReference>
<sequence>MAQREEQLLPVYMQIALQFADLHDRAGRMQAKNTIRQPLRWQNARRFFYWRLRRRLSEELIVKRMVAAKSASPAVAGTGASAEVPTQATRASHLETLHAWTGMLDDELEHDDRKVAMWYEENKKAVQVKVEALRTEGVAAEVAQLLIGNKEGGLRGVQQVLSMLPVEERESVLKYLGSS</sequence>
<evidence type="ECO:0000259" key="1">
    <source>
        <dbReference type="Pfam" id="PF01039"/>
    </source>
</evidence>
<evidence type="ECO:0000313" key="3">
    <source>
        <dbReference type="Proteomes" id="UP001147747"/>
    </source>
</evidence>
<dbReference type="Proteomes" id="UP001147747">
    <property type="component" value="Unassembled WGS sequence"/>
</dbReference>